<dbReference type="AlphaFoldDB" id="A0A8J2NWM3"/>
<dbReference type="EMBL" id="CAJVCH010175886">
    <property type="protein sequence ID" value="CAG7729243.1"/>
    <property type="molecule type" value="Genomic_DNA"/>
</dbReference>
<proteinExistence type="predicted"/>
<dbReference type="Proteomes" id="UP000708208">
    <property type="component" value="Unassembled WGS sequence"/>
</dbReference>
<sequence length="102" mass="12123">MGSKFYGRLLFLASVLLALNFMIGITCSRKITRSYEIKYEIPGASVLIRQQFPFYNRRRKYIPPTENILLAEETTTTKSWVEATTVKDDYKDFYDYWFRPDN</sequence>
<comment type="caution">
    <text evidence="1">The sequence shown here is derived from an EMBL/GenBank/DDBJ whole genome shotgun (WGS) entry which is preliminary data.</text>
</comment>
<evidence type="ECO:0000313" key="2">
    <source>
        <dbReference type="Proteomes" id="UP000708208"/>
    </source>
</evidence>
<evidence type="ECO:0000313" key="1">
    <source>
        <dbReference type="EMBL" id="CAG7729243.1"/>
    </source>
</evidence>
<protein>
    <submittedName>
        <fullName evidence="1">Uncharacterized protein</fullName>
    </submittedName>
</protein>
<reference evidence="1" key="1">
    <citation type="submission" date="2021-06" db="EMBL/GenBank/DDBJ databases">
        <authorList>
            <person name="Hodson N. C."/>
            <person name="Mongue J. A."/>
            <person name="Jaron S. K."/>
        </authorList>
    </citation>
    <scope>NUCLEOTIDE SEQUENCE</scope>
</reference>
<name>A0A8J2NWM3_9HEXA</name>
<organism evidence="1 2">
    <name type="scientific">Allacma fusca</name>
    <dbReference type="NCBI Taxonomy" id="39272"/>
    <lineage>
        <taxon>Eukaryota</taxon>
        <taxon>Metazoa</taxon>
        <taxon>Ecdysozoa</taxon>
        <taxon>Arthropoda</taxon>
        <taxon>Hexapoda</taxon>
        <taxon>Collembola</taxon>
        <taxon>Symphypleona</taxon>
        <taxon>Sminthuridae</taxon>
        <taxon>Allacma</taxon>
    </lineage>
</organism>
<keyword evidence="2" id="KW-1185">Reference proteome</keyword>
<accession>A0A8J2NWM3</accession>
<gene>
    <name evidence="1" type="ORF">AFUS01_LOCUS17974</name>
</gene>